<dbReference type="EMBL" id="JBANDX010000013">
    <property type="protein sequence ID" value="MEL0609877.1"/>
    <property type="molecule type" value="Genomic_DNA"/>
</dbReference>
<evidence type="ECO:0000313" key="1">
    <source>
        <dbReference type="EMBL" id="MEL0609877.1"/>
    </source>
</evidence>
<dbReference type="Proteomes" id="UP001377160">
    <property type="component" value="Unassembled WGS sequence"/>
</dbReference>
<keyword evidence="2" id="KW-1185">Reference proteome</keyword>
<dbReference type="RefSeq" id="WP_341635596.1">
    <property type="nucleotide sequence ID" value="NZ_JBANDX010000013.1"/>
</dbReference>
<reference evidence="1 2" key="1">
    <citation type="submission" date="2024-02" db="EMBL/GenBank/DDBJ databases">
        <title>Bacteria isolated from the canopy kelp, Nereocystis luetkeana.</title>
        <authorList>
            <person name="Pfister C.A."/>
            <person name="Younker I.T."/>
            <person name="Light S.H."/>
        </authorList>
    </citation>
    <scope>NUCLEOTIDE SEQUENCE [LARGE SCALE GENOMIC DNA]</scope>
    <source>
        <strain evidence="1 2">TI.1.15</strain>
    </source>
</reference>
<sequence length="202" mass="23193">MIFYKNFFGWSQSLAILIFTLIPVTAVFPANAMSGENTMTRTEKAEFREFSKGLKYELLFRNLGKQVFSELKSKPPGSMTSNSLELLNKMEEHNTVVMAPVRDQYDVDSEIGCKDKLLAKTVTLALKTMPYLGTRYLEGSAERFVRQLKEIEASSPEGYETQMTYMVEHEEALHRYLVHLNNGDQQRAHSVLENFVVDYNIQ</sequence>
<protein>
    <submittedName>
        <fullName evidence="1">Uncharacterized protein</fullName>
    </submittedName>
</protein>
<gene>
    <name evidence="1" type="ORF">V8Z71_16245</name>
</gene>
<evidence type="ECO:0000313" key="2">
    <source>
        <dbReference type="Proteomes" id="UP001377160"/>
    </source>
</evidence>
<proteinExistence type="predicted"/>
<accession>A0ABU9FUI5</accession>
<comment type="caution">
    <text evidence="1">The sequence shown here is derived from an EMBL/GenBank/DDBJ whole genome shotgun (WGS) entry which is preliminary data.</text>
</comment>
<name>A0ABU9FUI5_9VIBR</name>
<organism evidence="1 2">
    <name type="scientific">Vibrio echinoideorum</name>
    <dbReference type="NCBI Taxonomy" id="2100116"/>
    <lineage>
        <taxon>Bacteria</taxon>
        <taxon>Pseudomonadati</taxon>
        <taxon>Pseudomonadota</taxon>
        <taxon>Gammaproteobacteria</taxon>
        <taxon>Vibrionales</taxon>
        <taxon>Vibrionaceae</taxon>
        <taxon>Vibrio</taxon>
    </lineage>
</organism>